<dbReference type="GO" id="GO:0010181">
    <property type="term" value="F:FMN binding"/>
    <property type="evidence" value="ECO:0007669"/>
    <property type="project" value="InterPro"/>
</dbReference>
<sequence>MTRVAIIYYSATGSVRSLAQAIAEGAQKEGAEVRLRRVAELAPEAAINSNPVWAENHRTSQEIPQAELDDLDWADAVLFGSPTRYGLPAAQLKQFLDQTGGLWAQGRLADKVYASFTSAANAHGGQESTILAMNNTFYHWGGLIAAPGYTDPLLFAAGGNPYGPSHPSNNGADLPDPSRLEAARYLGGRVTRIAAALKPGGSL</sequence>
<dbReference type="NCBIfam" id="TIGR01755">
    <property type="entry name" value="flav_wrbA"/>
    <property type="match status" value="1"/>
</dbReference>
<dbReference type="EMBL" id="FZOF01000029">
    <property type="protein sequence ID" value="SNT47671.1"/>
    <property type="molecule type" value="Genomic_DNA"/>
</dbReference>
<reference evidence="3 4" key="1">
    <citation type="submission" date="2017-06" db="EMBL/GenBank/DDBJ databases">
        <authorList>
            <person name="Kim H.J."/>
            <person name="Triplett B.A."/>
        </authorList>
    </citation>
    <scope>NUCLEOTIDE SEQUENCE [LARGE SCALE GENOMIC DNA]</scope>
    <source>
        <strain evidence="3 4">CGMCC 4.1858</strain>
    </source>
</reference>
<comment type="similarity">
    <text evidence="1">Belongs to the WrbA family.</text>
</comment>
<dbReference type="AlphaFoldDB" id="A0A239MY49"/>
<dbReference type="RefSeq" id="WP_089228162.1">
    <property type="nucleotide sequence ID" value="NZ_FZOF01000029.1"/>
</dbReference>
<dbReference type="InterPro" id="IPR010089">
    <property type="entry name" value="Flavoprotein_WrbA-like"/>
</dbReference>
<dbReference type="InterPro" id="IPR029039">
    <property type="entry name" value="Flavoprotein-like_sf"/>
</dbReference>
<dbReference type="PANTHER" id="PTHR30546">
    <property type="entry name" value="FLAVODOXIN-RELATED PROTEIN WRBA-RELATED"/>
    <property type="match status" value="1"/>
</dbReference>
<accession>A0A239MY49</accession>
<dbReference type="PROSITE" id="PS50902">
    <property type="entry name" value="FLAVODOXIN_LIKE"/>
    <property type="match status" value="1"/>
</dbReference>
<dbReference type="SUPFAM" id="SSF52218">
    <property type="entry name" value="Flavoproteins"/>
    <property type="match status" value="1"/>
</dbReference>
<dbReference type="NCBIfam" id="NF002999">
    <property type="entry name" value="PRK03767.1"/>
    <property type="match status" value="1"/>
</dbReference>
<dbReference type="GO" id="GO:0003955">
    <property type="term" value="F:NAD(P)H dehydrogenase (quinone) activity"/>
    <property type="evidence" value="ECO:0007669"/>
    <property type="project" value="InterPro"/>
</dbReference>
<evidence type="ECO:0000259" key="2">
    <source>
        <dbReference type="PROSITE" id="PS50902"/>
    </source>
</evidence>
<dbReference type="Proteomes" id="UP000198280">
    <property type="component" value="Unassembled WGS sequence"/>
</dbReference>
<dbReference type="InterPro" id="IPR008254">
    <property type="entry name" value="Flavodoxin/NO_synth"/>
</dbReference>
<protein>
    <submittedName>
        <fullName evidence="3">NAD(P)H dehydrogenase (Quinone)</fullName>
    </submittedName>
</protein>
<dbReference type="GO" id="GO:0016020">
    <property type="term" value="C:membrane"/>
    <property type="evidence" value="ECO:0007669"/>
    <property type="project" value="TreeGrafter"/>
</dbReference>
<evidence type="ECO:0000256" key="1">
    <source>
        <dbReference type="ARBA" id="ARBA00006961"/>
    </source>
</evidence>
<evidence type="ECO:0000313" key="3">
    <source>
        <dbReference type="EMBL" id="SNT47671.1"/>
    </source>
</evidence>
<name>A0A239MY49_9ACTN</name>
<dbReference type="OrthoDB" id="9801479at2"/>
<organism evidence="3 4">
    <name type="scientific">Actinacidiphila glaucinigra</name>
    <dbReference type="NCBI Taxonomy" id="235986"/>
    <lineage>
        <taxon>Bacteria</taxon>
        <taxon>Bacillati</taxon>
        <taxon>Actinomycetota</taxon>
        <taxon>Actinomycetes</taxon>
        <taxon>Kitasatosporales</taxon>
        <taxon>Streptomycetaceae</taxon>
        <taxon>Actinacidiphila</taxon>
    </lineage>
</organism>
<dbReference type="FunFam" id="3.40.50.360:FF:000001">
    <property type="entry name" value="NAD(P)H dehydrogenase (Quinone) FQR1-like"/>
    <property type="match status" value="1"/>
</dbReference>
<evidence type="ECO:0000313" key="4">
    <source>
        <dbReference type="Proteomes" id="UP000198280"/>
    </source>
</evidence>
<dbReference type="PANTHER" id="PTHR30546:SF23">
    <property type="entry name" value="FLAVOPROTEIN-LIKE PROTEIN YCP4-RELATED"/>
    <property type="match status" value="1"/>
</dbReference>
<dbReference type="Gene3D" id="3.40.50.360">
    <property type="match status" value="1"/>
</dbReference>
<gene>
    <name evidence="3" type="ORF">SAMN05216252_12927</name>
</gene>
<dbReference type="Pfam" id="PF03358">
    <property type="entry name" value="FMN_red"/>
    <property type="match status" value="1"/>
</dbReference>
<feature type="domain" description="Flavodoxin-like" evidence="2">
    <location>
        <begin position="4"/>
        <end position="191"/>
    </location>
</feature>
<keyword evidence="4" id="KW-1185">Reference proteome</keyword>
<proteinExistence type="inferred from homology"/>
<dbReference type="InterPro" id="IPR005025">
    <property type="entry name" value="FMN_Rdtase-like_dom"/>
</dbReference>